<reference evidence="2" key="1">
    <citation type="submission" date="2020-02" db="EMBL/GenBank/DDBJ databases">
        <authorList>
            <person name="Palmer J.M."/>
        </authorList>
    </citation>
    <scope>NUCLEOTIDE SEQUENCE</scope>
    <source>
        <strain evidence="2">EPUS1.4</strain>
        <tissue evidence="2">Thallus</tissue>
    </source>
</reference>
<evidence type="ECO:0000313" key="2">
    <source>
        <dbReference type="EMBL" id="KAF7510236.1"/>
    </source>
</evidence>
<feature type="compositionally biased region" description="Polar residues" evidence="1">
    <location>
        <begin position="23"/>
        <end position="39"/>
    </location>
</feature>
<accession>A0A8H7E7Y8</accession>
<sequence>MNIRLRRHRDTRSPPATSTSTPILTNLDVSGPQPRQTTLREPLWSPTTAGAAMPQPTYIEATTHATHTTSRKAEKGSRPRSCINKKNCRRMRPHTRRNRSTTSKQPYVYTATPFTNHIPSVQHHAQHTQPPRNIPDRCKAFLKALRRKLHLLKFSFLMQFDRFRIWLSHKSKINLSKLSEWLETHILRSKPEPARRPPFPYCPNSCNAATIAASRNGSNGSGGSGGGDGEGKRGGRLRRLSESTVKSLKKACSLNSERDELREEDRRAMRRLDELWRSGDDF</sequence>
<dbReference type="Proteomes" id="UP000606974">
    <property type="component" value="Unassembled WGS sequence"/>
</dbReference>
<evidence type="ECO:0000313" key="3">
    <source>
        <dbReference type="Proteomes" id="UP000606974"/>
    </source>
</evidence>
<gene>
    <name evidence="2" type="ORF">GJ744_006932</name>
</gene>
<name>A0A8H7E7Y8_9EURO</name>
<keyword evidence="3" id="KW-1185">Reference proteome</keyword>
<protein>
    <submittedName>
        <fullName evidence="2">Uncharacterized protein</fullName>
    </submittedName>
</protein>
<feature type="compositionally biased region" description="Gly residues" evidence="1">
    <location>
        <begin position="219"/>
        <end position="228"/>
    </location>
</feature>
<feature type="compositionally biased region" description="Low complexity" evidence="1">
    <location>
        <begin position="13"/>
        <end position="22"/>
    </location>
</feature>
<feature type="region of interest" description="Disordered" evidence="1">
    <location>
        <begin position="213"/>
        <end position="251"/>
    </location>
</feature>
<organism evidence="2 3">
    <name type="scientific">Endocarpon pusillum</name>
    <dbReference type="NCBI Taxonomy" id="364733"/>
    <lineage>
        <taxon>Eukaryota</taxon>
        <taxon>Fungi</taxon>
        <taxon>Dikarya</taxon>
        <taxon>Ascomycota</taxon>
        <taxon>Pezizomycotina</taxon>
        <taxon>Eurotiomycetes</taxon>
        <taxon>Chaetothyriomycetidae</taxon>
        <taxon>Verrucariales</taxon>
        <taxon>Verrucariaceae</taxon>
        <taxon>Endocarpon</taxon>
    </lineage>
</organism>
<proteinExistence type="predicted"/>
<comment type="caution">
    <text evidence="2">The sequence shown here is derived from an EMBL/GenBank/DDBJ whole genome shotgun (WGS) entry which is preliminary data.</text>
</comment>
<evidence type="ECO:0000256" key="1">
    <source>
        <dbReference type="SAM" id="MobiDB-lite"/>
    </source>
</evidence>
<feature type="compositionally biased region" description="Basic residues" evidence="1">
    <location>
        <begin position="1"/>
        <end position="10"/>
    </location>
</feature>
<feature type="region of interest" description="Disordered" evidence="1">
    <location>
        <begin position="64"/>
        <end position="83"/>
    </location>
</feature>
<feature type="region of interest" description="Disordered" evidence="1">
    <location>
        <begin position="1"/>
        <end position="40"/>
    </location>
</feature>
<dbReference type="EMBL" id="JAACFV010000032">
    <property type="protein sequence ID" value="KAF7510236.1"/>
    <property type="molecule type" value="Genomic_DNA"/>
</dbReference>
<dbReference type="OrthoDB" id="10415102at2759"/>
<dbReference type="AlphaFoldDB" id="A0A8H7E7Y8"/>